<dbReference type="EMBL" id="BMAY01000005">
    <property type="protein sequence ID" value="GFZ27021.1"/>
    <property type="molecule type" value="Genomic_DNA"/>
</dbReference>
<evidence type="ECO:0000256" key="2">
    <source>
        <dbReference type="ARBA" id="ARBA00022598"/>
    </source>
</evidence>
<dbReference type="InterPro" id="IPR000873">
    <property type="entry name" value="AMP-dep_synth/lig_dom"/>
</dbReference>
<dbReference type="Proteomes" id="UP000677218">
    <property type="component" value="Unassembled WGS sequence"/>
</dbReference>
<gene>
    <name evidence="5" type="ORF">LCB40_09010</name>
</gene>
<comment type="caution">
    <text evidence="5">The sequence shown here is derived from an EMBL/GenBank/DDBJ whole genome shotgun (WGS) entry which is preliminary data.</text>
</comment>
<evidence type="ECO:0000259" key="3">
    <source>
        <dbReference type="Pfam" id="PF00501"/>
    </source>
</evidence>
<evidence type="ECO:0000313" key="5">
    <source>
        <dbReference type="EMBL" id="GFZ27021.1"/>
    </source>
</evidence>
<sequence length="510" mass="57475">MTRLTQDLKKEIEKNSDRQILKDIRLNKWFTGKDIEDDVTTLEEFFKDINLSSNDVVFMCLKNTAAYIPINQALWRTGAAAHPVSGTTPTQELVADNNDNDYPLILLTSEQAKEFALKTNLASKPLPLKTLPELVVFYKNNLPKRSSTITEETIGLILNTSGTTGKPKQVGLTHKMMRNAAQYNMDSHKFTSNDTVLLVMPMFHMNAQMIQTTTTILAGGRIVVAPKFSASRYWDWVSESEATWSSVVPTIVTILLKNENALNSFKRHTNNIHLRFIRCASAVLSVSRHRQFLDTYHIPLLEGYGMTEACSQCTLNPLDAIKVGSAGKPYHTEMAIYTGDTYTTEANVKGEIVIRGDHVITHYLRGSQKDFYDNWFHTGDLGYFDKDHYLWMDGRIKHVINHGGEKVSPVLVETTIAELDFIKNVAVVPTPDEIYGEAVTAAVILDDPKMDQQEAKQKIIDYCKGKLALYRCPTKVFFIDKFPLNPTGKILRAKLSDELTKMEEASHASE</sequence>
<dbReference type="PANTHER" id="PTHR43201:SF5">
    <property type="entry name" value="MEDIUM-CHAIN ACYL-COA LIGASE ACSF2, MITOCHONDRIAL"/>
    <property type="match status" value="1"/>
</dbReference>
<dbReference type="GO" id="GO:0031956">
    <property type="term" value="F:medium-chain fatty acid-CoA ligase activity"/>
    <property type="evidence" value="ECO:0007669"/>
    <property type="project" value="TreeGrafter"/>
</dbReference>
<dbReference type="PANTHER" id="PTHR43201">
    <property type="entry name" value="ACYL-COA SYNTHETASE"/>
    <property type="match status" value="1"/>
</dbReference>
<dbReference type="Pfam" id="PF13193">
    <property type="entry name" value="AMP-binding_C"/>
    <property type="match status" value="1"/>
</dbReference>
<dbReference type="GO" id="GO:0006631">
    <property type="term" value="P:fatty acid metabolic process"/>
    <property type="evidence" value="ECO:0007669"/>
    <property type="project" value="TreeGrafter"/>
</dbReference>
<keyword evidence="2" id="KW-0436">Ligase</keyword>
<dbReference type="SUPFAM" id="SSF56801">
    <property type="entry name" value="Acetyl-CoA synthetase-like"/>
    <property type="match status" value="1"/>
</dbReference>
<dbReference type="AlphaFoldDB" id="A0A916QKI0"/>
<dbReference type="InterPro" id="IPR042099">
    <property type="entry name" value="ANL_N_sf"/>
</dbReference>
<dbReference type="InterPro" id="IPR020845">
    <property type="entry name" value="AMP-binding_CS"/>
</dbReference>
<evidence type="ECO:0000313" key="6">
    <source>
        <dbReference type="Proteomes" id="UP000677218"/>
    </source>
</evidence>
<evidence type="ECO:0000259" key="4">
    <source>
        <dbReference type="Pfam" id="PF13193"/>
    </source>
</evidence>
<comment type="similarity">
    <text evidence="1">Belongs to the ATP-dependent AMP-binding enzyme family.</text>
</comment>
<reference evidence="5" key="1">
    <citation type="submission" date="2020-08" db="EMBL/GenBank/DDBJ databases">
        <title>Taxonomic study for Lactobacillus species isolated from hardwood bark.</title>
        <authorList>
            <person name="Tohno M."/>
            <person name="Tanizawa Y."/>
        </authorList>
    </citation>
    <scope>NUCLEOTIDE SEQUENCE</scope>
    <source>
        <strain evidence="5">B40</strain>
    </source>
</reference>
<proteinExistence type="inferred from homology"/>
<dbReference type="Pfam" id="PF00501">
    <property type="entry name" value="AMP-binding"/>
    <property type="match status" value="1"/>
</dbReference>
<dbReference type="RefSeq" id="WP_212780715.1">
    <property type="nucleotide sequence ID" value="NZ_BMAY01000005.1"/>
</dbReference>
<keyword evidence="6" id="KW-1185">Reference proteome</keyword>
<evidence type="ECO:0000256" key="1">
    <source>
        <dbReference type="ARBA" id="ARBA00006432"/>
    </source>
</evidence>
<dbReference type="InterPro" id="IPR045851">
    <property type="entry name" value="AMP-bd_C_sf"/>
</dbReference>
<dbReference type="Gene3D" id="3.30.300.30">
    <property type="match status" value="1"/>
</dbReference>
<feature type="domain" description="AMP-binding enzyme C-terminal" evidence="4">
    <location>
        <begin position="412"/>
        <end position="489"/>
    </location>
</feature>
<dbReference type="Gene3D" id="3.40.50.12780">
    <property type="entry name" value="N-terminal domain of ligase-like"/>
    <property type="match status" value="1"/>
</dbReference>
<accession>A0A916QKI0</accession>
<protein>
    <submittedName>
        <fullName evidence="5">Acyl-CoA synthetase</fullName>
    </submittedName>
</protein>
<dbReference type="InterPro" id="IPR025110">
    <property type="entry name" value="AMP-bd_C"/>
</dbReference>
<name>A0A916QKI0_9LACO</name>
<dbReference type="PROSITE" id="PS00455">
    <property type="entry name" value="AMP_BINDING"/>
    <property type="match status" value="1"/>
</dbReference>
<organism evidence="5 6">
    <name type="scientific">Lactobacillus corticis</name>
    <dbReference type="NCBI Taxonomy" id="2201249"/>
    <lineage>
        <taxon>Bacteria</taxon>
        <taxon>Bacillati</taxon>
        <taxon>Bacillota</taxon>
        <taxon>Bacilli</taxon>
        <taxon>Lactobacillales</taxon>
        <taxon>Lactobacillaceae</taxon>
        <taxon>Lactobacillus</taxon>
    </lineage>
</organism>
<feature type="domain" description="AMP-dependent synthetase/ligase" evidence="3">
    <location>
        <begin position="10"/>
        <end position="364"/>
    </location>
</feature>